<evidence type="ECO:0000259" key="13">
    <source>
        <dbReference type="PROSITE" id="PS50157"/>
    </source>
</evidence>
<feature type="domain" description="C2H2-type" evidence="13">
    <location>
        <begin position="329"/>
        <end position="356"/>
    </location>
</feature>
<dbReference type="GeneTree" id="ENSGT01150000286977"/>
<keyword evidence="6" id="KW-0862">Zinc</keyword>
<keyword evidence="9" id="KW-0804">Transcription</keyword>
<feature type="domain" description="C2H2-type" evidence="13">
    <location>
        <begin position="273"/>
        <end position="300"/>
    </location>
</feature>
<dbReference type="Ensembl" id="ENSOMET00000018359.1">
    <property type="protein sequence ID" value="ENSOMEP00000011310.1"/>
    <property type="gene ID" value="ENSOMEG00000012614.1"/>
</dbReference>
<feature type="domain" description="C2H2-type" evidence="13">
    <location>
        <begin position="413"/>
        <end position="436"/>
    </location>
</feature>
<evidence type="ECO:0000256" key="11">
    <source>
        <dbReference type="PROSITE-ProRule" id="PRU00042"/>
    </source>
</evidence>
<feature type="domain" description="C2H2-type" evidence="13">
    <location>
        <begin position="437"/>
        <end position="464"/>
    </location>
</feature>
<feature type="compositionally biased region" description="Basic and acidic residues" evidence="12">
    <location>
        <begin position="71"/>
        <end position="87"/>
    </location>
</feature>
<dbReference type="GO" id="GO:0000981">
    <property type="term" value="F:DNA-binding transcription factor activity, RNA polymerase II-specific"/>
    <property type="evidence" value="ECO:0007669"/>
    <property type="project" value="TreeGrafter"/>
</dbReference>
<dbReference type="PROSITE" id="PS50157">
    <property type="entry name" value="ZINC_FINGER_C2H2_2"/>
    <property type="match status" value="8"/>
</dbReference>
<name>A0A3B3C0E6_ORYME</name>
<proteinExistence type="inferred from homology"/>
<dbReference type="FunFam" id="3.30.160.60:FF:000100">
    <property type="entry name" value="Zinc finger 45-like"/>
    <property type="match status" value="1"/>
</dbReference>
<feature type="region of interest" description="Disordered" evidence="12">
    <location>
        <begin position="146"/>
        <end position="198"/>
    </location>
</feature>
<dbReference type="PANTHER" id="PTHR24394">
    <property type="entry name" value="ZINC FINGER PROTEIN"/>
    <property type="match status" value="1"/>
</dbReference>
<dbReference type="Pfam" id="PF00096">
    <property type="entry name" value="zf-C2H2"/>
    <property type="match status" value="7"/>
</dbReference>
<reference evidence="14" key="2">
    <citation type="submission" date="2025-09" db="UniProtKB">
        <authorList>
            <consortium name="Ensembl"/>
        </authorList>
    </citation>
    <scope>IDENTIFICATION</scope>
</reference>
<evidence type="ECO:0000256" key="2">
    <source>
        <dbReference type="ARBA" id="ARBA00006991"/>
    </source>
</evidence>
<dbReference type="GO" id="GO:0000122">
    <property type="term" value="P:negative regulation of transcription by RNA polymerase II"/>
    <property type="evidence" value="ECO:0007669"/>
    <property type="project" value="UniProtKB-ARBA"/>
</dbReference>
<dbReference type="FunFam" id="3.30.160.60:FF:000912">
    <property type="entry name" value="Zinc finger protein 660"/>
    <property type="match status" value="1"/>
</dbReference>
<comment type="subcellular location">
    <subcellularLocation>
        <location evidence="1">Nucleus</location>
    </subcellularLocation>
</comment>
<evidence type="ECO:0000256" key="4">
    <source>
        <dbReference type="ARBA" id="ARBA00022737"/>
    </source>
</evidence>
<protein>
    <recommendedName>
        <fullName evidence="13">C2H2-type domain-containing protein</fullName>
    </recommendedName>
</protein>
<evidence type="ECO:0000256" key="9">
    <source>
        <dbReference type="ARBA" id="ARBA00023163"/>
    </source>
</evidence>
<dbReference type="PaxDb" id="30732-ENSOMEP00000011310"/>
<feature type="compositionally biased region" description="Polar residues" evidence="12">
    <location>
        <begin position="184"/>
        <end position="196"/>
    </location>
</feature>
<dbReference type="FunFam" id="3.30.160.60:FF:000624">
    <property type="entry name" value="zinc finger protein 697"/>
    <property type="match status" value="1"/>
</dbReference>
<dbReference type="FunFam" id="3.30.160.60:FF:002343">
    <property type="entry name" value="Zinc finger protein 33A"/>
    <property type="match status" value="3"/>
</dbReference>
<dbReference type="InterPro" id="IPR013087">
    <property type="entry name" value="Znf_C2H2_type"/>
</dbReference>
<feature type="domain" description="C2H2-type" evidence="13">
    <location>
        <begin position="357"/>
        <end position="384"/>
    </location>
</feature>
<dbReference type="SUPFAM" id="SSF57667">
    <property type="entry name" value="beta-beta-alpha zinc fingers"/>
    <property type="match status" value="4"/>
</dbReference>
<dbReference type="PANTHER" id="PTHR24394:SF48">
    <property type="entry name" value="ZINC FINGER PROTEIN 771"/>
    <property type="match status" value="1"/>
</dbReference>
<dbReference type="GO" id="GO:0008270">
    <property type="term" value="F:zinc ion binding"/>
    <property type="evidence" value="ECO:0007669"/>
    <property type="project" value="UniProtKB-KW"/>
</dbReference>
<evidence type="ECO:0000256" key="5">
    <source>
        <dbReference type="ARBA" id="ARBA00022771"/>
    </source>
</evidence>
<keyword evidence="10" id="KW-0539">Nucleus</keyword>
<evidence type="ECO:0000313" key="15">
    <source>
        <dbReference type="Proteomes" id="UP000261560"/>
    </source>
</evidence>
<dbReference type="InterPro" id="IPR036236">
    <property type="entry name" value="Znf_C2H2_sf"/>
</dbReference>
<evidence type="ECO:0000313" key="14">
    <source>
        <dbReference type="Ensembl" id="ENSOMEP00000011310.1"/>
    </source>
</evidence>
<keyword evidence="15" id="KW-1185">Reference proteome</keyword>
<sequence length="558" mass="64090">MVRAVPKIKENENKYPKKHHRDTPRLICNPISWTSMRSQGSLSPHGEIITRPMKPIPKGEEEDLCNQQRNLKVEQKEPEPSQIKEELEQPEPLQIKEEQEGFCISQNRDQLDLKHENDTLMEIPTDEENGNSEADLNNQWSFNTTDCQDEEERQPKESTSSTVEVTDPKNSEQKKRRDKGLVQSVASSNMSGSQCDSDVRNNFKNESLVKKCQQSPIENRFSFLKSGESPKIVSNLFVYKKNESDDRLYICTESGESFGYWSKFRTNTGEKGLTCKECDKSFNYVSDLKRHMRMHTGEKPFSCKRCDAKFSQLCSLKRHTRTHTGEKPFSCKYCGRNFGDASHLRVHTRLHTGEKPFLCKICNAGFCDASSLKRHIGTHTGEKPFSCTECNISFTRVSHLKRHIRTHTGERPFSCLECNKRFQLRAHMKMHTGEKPFSCKECAKCFREAFHLKSHMLSHTGEKPFLCKECDKRFTQAGSLKKHMRLHTGEKPIRNKSLRTCFILPRSSAAMVYSSGQRETCKLGAETVLPNWAAFSSDFAGKTCFMWMDIIGVGFDNL</sequence>
<feature type="region of interest" description="Disordered" evidence="12">
    <location>
        <begin position="69"/>
        <end position="94"/>
    </location>
</feature>
<feature type="compositionally biased region" description="Basic and acidic residues" evidence="12">
    <location>
        <begin position="166"/>
        <end position="175"/>
    </location>
</feature>
<dbReference type="Gene3D" id="3.30.160.60">
    <property type="entry name" value="Classic Zinc Finger"/>
    <property type="match status" value="8"/>
</dbReference>
<dbReference type="SMART" id="SM00355">
    <property type="entry name" value="ZnF_C2H2"/>
    <property type="match status" value="8"/>
</dbReference>
<comment type="similarity">
    <text evidence="2">Belongs to the krueppel C2H2-type zinc-finger protein family.</text>
</comment>
<feature type="domain" description="C2H2-type" evidence="13">
    <location>
        <begin position="465"/>
        <end position="492"/>
    </location>
</feature>
<keyword evidence="4" id="KW-0677">Repeat</keyword>
<evidence type="ECO:0000256" key="12">
    <source>
        <dbReference type="SAM" id="MobiDB-lite"/>
    </source>
</evidence>
<feature type="domain" description="C2H2-type" evidence="13">
    <location>
        <begin position="385"/>
        <end position="412"/>
    </location>
</feature>
<evidence type="ECO:0000256" key="10">
    <source>
        <dbReference type="ARBA" id="ARBA00023242"/>
    </source>
</evidence>
<dbReference type="GO" id="GO:0003677">
    <property type="term" value="F:DNA binding"/>
    <property type="evidence" value="ECO:0007669"/>
    <property type="project" value="UniProtKB-KW"/>
</dbReference>
<dbReference type="Proteomes" id="UP000261560">
    <property type="component" value="Unplaced"/>
</dbReference>
<evidence type="ECO:0000256" key="1">
    <source>
        <dbReference type="ARBA" id="ARBA00004123"/>
    </source>
</evidence>
<evidence type="ECO:0000256" key="8">
    <source>
        <dbReference type="ARBA" id="ARBA00023125"/>
    </source>
</evidence>
<dbReference type="FunFam" id="3.30.160.60:FF:000264">
    <property type="entry name" value="Zinc finger protein 236"/>
    <property type="match status" value="1"/>
</dbReference>
<accession>A0A3B3C0E6</accession>
<dbReference type="FunFam" id="3.30.160.60:FF:001954">
    <property type="entry name" value="Zinc finger protein 787"/>
    <property type="match status" value="1"/>
</dbReference>
<dbReference type="AlphaFoldDB" id="A0A3B3C0E6"/>
<evidence type="ECO:0000256" key="7">
    <source>
        <dbReference type="ARBA" id="ARBA00023015"/>
    </source>
</evidence>
<keyword evidence="5 11" id="KW-0863">Zinc-finger</keyword>
<evidence type="ECO:0000256" key="6">
    <source>
        <dbReference type="ARBA" id="ARBA00022833"/>
    </source>
</evidence>
<organism evidence="14 15">
    <name type="scientific">Oryzias melastigma</name>
    <name type="common">Marine medaka</name>
    <dbReference type="NCBI Taxonomy" id="30732"/>
    <lineage>
        <taxon>Eukaryota</taxon>
        <taxon>Metazoa</taxon>
        <taxon>Chordata</taxon>
        <taxon>Craniata</taxon>
        <taxon>Vertebrata</taxon>
        <taxon>Euteleostomi</taxon>
        <taxon>Actinopterygii</taxon>
        <taxon>Neopterygii</taxon>
        <taxon>Teleostei</taxon>
        <taxon>Neoteleostei</taxon>
        <taxon>Acanthomorphata</taxon>
        <taxon>Ovalentaria</taxon>
        <taxon>Atherinomorphae</taxon>
        <taxon>Beloniformes</taxon>
        <taxon>Adrianichthyidae</taxon>
        <taxon>Oryziinae</taxon>
        <taxon>Oryzias</taxon>
    </lineage>
</organism>
<reference evidence="14" key="1">
    <citation type="submission" date="2025-08" db="UniProtKB">
        <authorList>
            <consortium name="Ensembl"/>
        </authorList>
    </citation>
    <scope>IDENTIFICATION</scope>
</reference>
<dbReference type="OMA" id="WSKFRTN"/>
<keyword evidence="3" id="KW-0479">Metal-binding</keyword>
<dbReference type="STRING" id="30732.ENSOMEP00000011310"/>
<evidence type="ECO:0000256" key="3">
    <source>
        <dbReference type="ARBA" id="ARBA00022723"/>
    </source>
</evidence>
<dbReference type="PROSITE" id="PS00028">
    <property type="entry name" value="ZINC_FINGER_C2H2_1"/>
    <property type="match status" value="7"/>
</dbReference>
<feature type="domain" description="C2H2-type" evidence="13">
    <location>
        <begin position="301"/>
        <end position="328"/>
    </location>
</feature>
<dbReference type="GO" id="GO:0045595">
    <property type="term" value="P:regulation of cell differentiation"/>
    <property type="evidence" value="ECO:0007669"/>
    <property type="project" value="UniProtKB-ARBA"/>
</dbReference>
<dbReference type="GO" id="GO:0005634">
    <property type="term" value="C:nucleus"/>
    <property type="evidence" value="ECO:0007669"/>
    <property type="project" value="UniProtKB-SubCell"/>
</dbReference>
<keyword evidence="7" id="KW-0805">Transcription regulation</keyword>
<keyword evidence="8" id="KW-0238">DNA-binding</keyword>
<feature type="region of interest" description="Disordered" evidence="12">
    <location>
        <begin position="1"/>
        <end position="23"/>
    </location>
</feature>